<protein>
    <submittedName>
        <fullName evidence="5">Kinase</fullName>
    </submittedName>
</protein>
<accession>A0A2P6U4L4</accession>
<dbReference type="InterPro" id="IPR003018">
    <property type="entry name" value="GAF"/>
</dbReference>
<keyword evidence="1" id="KW-0675">Receptor</keyword>
<evidence type="ECO:0000259" key="4">
    <source>
        <dbReference type="PROSITE" id="PS50011"/>
    </source>
</evidence>
<keyword evidence="2" id="KW-0067">ATP-binding</keyword>
<dbReference type="AlphaFoldDB" id="A0A2P6U4L4"/>
<dbReference type="GO" id="GO:0005524">
    <property type="term" value="F:ATP binding"/>
    <property type="evidence" value="ECO:0007669"/>
    <property type="project" value="UniProtKB-UniRule"/>
</dbReference>
<dbReference type="Gene3D" id="3.30.450.40">
    <property type="match status" value="1"/>
</dbReference>
<dbReference type="SUPFAM" id="SSF56112">
    <property type="entry name" value="Protein kinase-like (PK-like)"/>
    <property type="match status" value="1"/>
</dbReference>
<dbReference type="PANTHER" id="PTHR44329">
    <property type="entry name" value="SERINE/THREONINE-PROTEIN KINASE TNNI3K-RELATED"/>
    <property type="match status" value="1"/>
</dbReference>
<dbReference type="Pfam" id="PF01590">
    <property type="entry name" value="GAF"/>
    <property type="match status" value="1"/>
</dbReference>
<dbReference type="Proteomes" id="UP000239899">
    <property type="component" value="Unassembled WGS sequence"/>
</dbReference>
<dbReference type="EMBL" id="LHPG02000001">
    <property type="protein sequence ID" value="PRW61254.1"/>
    <property type="molecule type" value="Genomic_DNA"/>
</dbReference>
<evidence type="ECO:0000256" key="2">
    <source>
        <dbReference type="PROSITE-ProRule" id="PRU10141"/>
    </source>
</evidence>
<proteinExistence type="predicted"/>
<evidence type="ECO:0000313" key="5">
    <source>
        <dbReference type="EMBL" id="PRW61254.1"/>
    </source>
</evidence>
<sequence>MLDTPDERRFDTITALLKEMFQVPMALVSLIDGERLFFKSVAGTDCRQGNRLHSFCDASLRAPNPTMMIVPDTLEDARFVDSQFVKGAPHVRFYAGAPLVSSDGHVMGSLGVLDIKPRAFPAGALNIICNFAELVVREMERDKALERKQQLKTVTALEVRRHTVRALSCFQEAVMLCNTAEAGWPMLYCNDQWCSTTSVSEAACLNSGFWDLFRSAMGEQGRQLAGQGVAINKPFTTVVEGGACAFLTLELRPATSDYLSQAVPHIAIPNFVEGLEPADLAGVSGFYFAVIKRSVRSASEGPTPPGSVDHSAKRPGVESVTSNSGSALAAQLRPASLGSSGGSSGGLSQPFGLELPEDLADLKIGPLLGRGSFGRVHRGTWRAATVAVKIMESWVDPSAEAVEGPLLEALLSKNLTHPNIVQTYDYAVQLLEPDSASNSTSSIGDDWDDTLQPADRGSKRQQQVWLIQQYCNHGTLGDAVDRGWLLNRRDRASGPNMLAVLHTAMEIAAAMQYLHQNNVLHGDLTCGNVLLVGVRHDSPHDKRSFSAKIGDFGLSRVAASEQVKTATCGTLSYMPPELVQDQLLTKAADAYSFGVLCWEMVSAQRAWAGRSSVQIMYARSQGERLDAPQACPSPGFKALIGRCLQDDHSQRPSFDVICEVLGGLLDEEIAAASQTTTSS</sequence>
<comment type="caution">
    <text evidence="5">The sequence shown here is derived from an EMBL/GenBank/DDBJ whole genome shotgun (WGS) entry which is preliminary data.</text>
</comment>
<dbReference type="Gene3D" id="3.30.200.20">
    <property type="entry name" value="Phosphorylase Kinase, domain 1"/>
    <property type="match status" value="1"/>
</dbReference>
<feature type="domain" description="Protein kinase" evidence="4">
    <location>
        <begin position="362"/>
        <end position="665"/>
    </location>
</feature>
<name>A0A2P6U4L4_CHLSO</name>
<keyword evidence="6" id="KW-1185">Reference proteome</keyword>
<keyword evidence="5" id="KW-0808">Transferase</keyword>
<dbReference type="InterPro" id="IPR008266">
    <property type="entry name" value="Tyr_kinase_AS"/>
</dbReference>
<dbReference type="PROSITE" id="PS00109">
    <property type="entry name" value="PROTEIN_KINASE_TYR"/>
    <property type="match status" value="1"/>
</dbReference>
<evidence type="ECO:0000313" key="6">
    <source>
        <dbReference type="Proteomes" id="UP000239899"/>
    </source>
</evidence>
<reference evidence="5 6" key="1">
    <citation type="journal article" date="2018" name="Plant J.">
        <title>Genome sequences of Chlorella sorokiniana UTEX 1602 and Micractinium conductrix SAG 241.80: implications to maltose excretion by a green alga.</title>
        <authorList>
            <person name="Arriola M.B."/>
            <person name="Velmurugan N."/>
            <person name="Zhang Y."/>
            <person name="Plunkett M.H."/>
            <person name="Hondzo H."/>
            <person name="Barney B.M."/>
        </authorList>
    </citation>
    <scope>NUCLEOTIDE SEQUENCE [LARGE SCALE GENOMIC DNA]</scope>
    <source>
        <strain evidence="6">UTEX 1602</strain>
    </source>
</reference>
<dbReference type="STRING" id="3076.A0A2P6U4L4"/>
<feature type="region of interest" description="Disordered" evidence="3">
    <location>
        <begin position="297"/>
        <end position="325"/>
    </location>
</feature>
<dbReference type="PANTHER" id="PTHR44329:SF214">
    <property type="entry name" value="PROTEIN KINASE DOMAIN-CONTAINING PROTEIN"/>
    <property type="match status" value="1"/>
</dbReference>
<dbReference type="InterPro" id="IPR017441">
    <property type="entry name" value="Protein_kinase_ATP_BS"/>
</dbReference>
<keyword evidence="2" id="KW-0547">Nucleotide-binding</keyword>
<dbReference type="InterPro" id="IPR000719">
    <property type="entry name" value="Prot_kinase_dom"/>
</dbReference>
<dbReference type="GO" id="GO:0004674">
    <property type="term" value="F:protein serine/threonine kinase activity"/>
    <property type="evidence" value="ECO:0007669"/>
    <property type="project" value="TreeGrafter"/>
</dbReference>
<keyword evidence="5" id="KW-0418">Kinase</keyword>
<dbReference type="InterPro" id="IPR029016">
    <property type="entry name" value="GAF-like_dom_sf"/>
</dbReference>
<dbReference type="SUPFAM" id="SSF55781">
    <property type="entry name" value="GAF domain-like"/>
    <property type="match status" value="1"/>
</dbReference>
<feature type="binding site" evidence="2">
    <location>
        <position position="389"/>
    </location>
    <ligand>
        <name>ATP</name>
        <dbReference type="ChEBI" id="CHEBI:30616"/>
    </ligand>
</feature>
<dbReference type="PROSITE" id="PS50011">
    <property type="entry name" value="PROTEIN_KINASE_DOM"/>
    <property type="match status" value="1"/>
</dbReference>
<organism evidence="5 6">
    <name type="scientific">Chlorella sorokiniana</name>
    <name type="common">Freshwater green alga</name>
    <dbReference type="NCBI Taxonomy" id="3076"/>
    <lineage>
        <taxon>Eukaryota</taxon>
        <taxon>Viridiplantae</taxon>
        <taxon>Chlorophyta</taxon>
        <taxon>core chlorophytes</taxon>
        <taxon>Trebouxiophyceae</taxon>
        <taxon>Chlorellales</taxon>
        <taxon>Chlorellaceae</taxon>
        <taxon>Chlorella clade</taxon>
        <taxon>Chlorella</taxon>
    </lineage>
</organism>
<dbReference type="InterPro" id="IPR051681">
    <property type="entry name" value="Ser/Thr_Kinases-Pseudokinases"/>
</dbReference>
<dbReference type="Gene3D" id="1.10.510.10">
    <property type="entry name" value="Transferase(Phosphotransferase) domain 1"/>
    <property type="match status" value="1"/>
</dbReference>
<dbReference type="Pfam" id="PF00069">
    <property type="entry name" value="Pkinase"/>
    <property type="match status" value="1"/>
</dbReference>
<evidence type="ECO:0000256" key="1">
    <source>
        <dbReference type="ARBA" id="ARBA00023170"/>
    </source>
</evidence>
<dbReference type="InterPro" id="IPR011009">
    <property type="entry name" value="Kinase-like_dom_sf"/>
</dbReference>
<evidence type="ECO:0000256" key="3">
    <source>
        <dbReference type="SAM" id="MobiDB-lite"/>
    </source>
</evidence>
<dbReference type="PROSITE" id="PS00107">
    <property type="entry name" value="PROTEIN_KINASE_ATP"/>
    <property type="match status" value="1"/>
</dbReference>
<gene>
    <name evidence="5" type="ORF">C2E21_0644</name>
</gene>
<dbReference type="OrthoDB" id="4062651at2759"/>